<dbReference type="RefSeq" id="WP_066200939.1">
    <property type="nucleotide sequence ID" value="NZ_CBCSAS010000045.1"/>
</dbReference>
<dbReference type="InterPro" id="IPR003816">
    <property type="entry name" value="Nitrate_red_gam"/>
</dbReference>
<feature type="domain" description="NarG-like" evidence="15">
    <location>
        <begin position="5"/>
        <end position="225"/>
    </location>
</feature>
<evidence type="ECO:0000313" key="17">
    <source>
        <dbReference type="EMBL" id="PTQ51809.1"/>
    </source>
</evidence>
<evidence type="ECO:0000256" key="6">
    <source>
        <dbReference type="ARBA" id="ARBA00022723"/>
    </source>
</evidence>
<dbReference type="PANTHER" id="PTHR30598:SF3">
    <property type="entry name" value="RESPIRATORY NITRATE REDUCTASE 1 GAMMA CHAIN"/>
    <property type="match status" value="1"/>
</dbReference>
<dbReference type="FunFam" id="1.20.950.20:FF:000001">
    <property type="entry name" value="Respiratory nitrate reductase subunit gamma"/>
    <property type="match status" value="1"/>
</dbReference>
<keyword evidence="8 14" id="KW-1133">Transmembrane helix</keyword>
<evidence type="ECO:0000256" key="5">
    <source>
        <dbReference type="ARBA" id="ARBA00022692"/>
    </source>
</evidence>
<dbReference type="GO" id="GO:0005886">
    <property type="term" value="C:plasma membrane"/>
    <property type="evidence" value="ECO:0007669"/>
    <property type="project" value="UniProtKB-SubCell"/>
</dbReference>
<dbReference type="InterPro" id="IPR051936">
    <property type="entry name" value="Heme-iron_electron_transfer"/>
</dbReference>
<dbReference type="GO" id="GO:0042128">
    <property type="term" value="P:nitrate assimilation"/>
    <property type="evidence" value="ECO:0007669"/>
    <property type="project" value="UniProtKB-KW"/>
</dbReference>
<dbReference type="GO" id="GO:0009055">
    <property type="term" value="F:electron transfer activity"/>
    <property type="evidence" value="ECO:0007669"/>
    <property type="project" value="TreeGrafter"/>
</dbReference>
<dbReference type="EMBL" id="JXBB01000019">
    <property type="protein sequence ID" value="OAR04342.1"/>
    <property type="molecule type" value="Genomic_DNA"/>
</dbReference>
<evidence type="ECO:0000256" key="3">
    <source>
        <dbReference type="ARBA" id="ARBA00022475"/>
    </source>
</evidence>
<dbReference type="Gene3D" id="1.20.950.20">
    <property type="entry name" value="Transmembrane di-heme cytochromes, Chain C"/>
    <property type="match status" value="1"/>
</dbReference>
<evidence type="ECO:0000256" key="12">
    <source>
        <dbReference type="ARBA" id="ARBA00023136"/>
    </source>
</evidence>
<dbReference type="PANTHER" id="PTHR30598">
    <property type="entry name" value="NITRATE REDUCTASE PRIVATE CHAPERONE, REDOX ENZYME MATURATION PROTEIN REMP FAMILY"/>
    <property type="match status" value="1"/>
</dbReference>
<feature type="transmembrane region" description="Helical" evidence="14">
    <location>
        <begin position="187"/>
        <end position="216"/>
    </location>
</feature>
<organism evidence="16 18">
    <name type="scientific">Hydrogenibacillus schlegelii</name>
    <name type="common">Bacillus schlegelii</name>
    <dbReference type="NCBI Taxonomy" id="1484"/>
    <lineage>
        <taxon>Bacteria</taxon>
        <taxon>Bacillati</taxon>
        <taxon>Bacillota</taxon>
        <taxon>Bacilli</taxon>
        <taxon>Bacillales</taxon>
        <taxon>Bacillales Family X. Incertae Sedis</taxon>
        <taxon>Hydrogenibacillus</taxon>
    </lineage>
</organism>
<feature type="binding site" description="axial binding residue" evidence="13">
    <location>
        <position position="56"/>
    </location>
    <ligand>
        <name>heme b</name>
        <dbReference type="ChEBI" id="CHEBI:60344"/>
        <label>1</label>
    </ligand>
    <ligandPart>
        <name>Fe</name>
        <dbReference type="ChEBI" id="CHEBI:18248"/>
    </ligandPart>
</feature>
<dbReference type="STRING" id="1484.SA87_09970"/>
<dbReference type="OrthoDB" id="9788113at2"/>
<evidence type="ECO:0000256" key="11">
    <source>
        <dbReference type="ARBA" id="ARBA00023063"/>
    </source>
</evidence>
<keyword evidence="2" id="KW-0813">Transport</keyword>
<evidence type="ECO:0000256" key="10">
    <source>
        <dbReference type="ARBA" id="ARBA00023004"/>
    </source>
</evidence>
<comment type="caution">
    <text evidence="16">The sequence shown here is derived from an EMBL/GenBank/DDBJ whole genome shotgun (WGS) entry which is preliminary data.</text>
</comment>
<protein>
    <submittedName>
        <fullName evidence="16 17">Nitrate reductase</fullName>
    </submittedName>
</protein>
<keyword evidence="10 13" id="KW-0408">Iron</keyword>
<dbReference type="GO" id="GO:0008940">
    <property type="term" value="F:nitrate reductase activity"/>
    <property type="evidence" value="ECO:0007669"/>
    <property type="project" value="InterPro"/>
</dbReference>
<evidence type="ECO:0000313" key="19">
    <source>
        <dbReference type="Proteomes" id="UP000244180"/>
    </source>
</evidence>
<feature type="binding site" description="axial binding residue" evidence="13">
    <location>
        <position position="66"/>
    </location>
    <ligand>
        <name>heme b</name>
        <dbReference type="ChEBI" id="CHEBI:60344"/>
        <label>2</label>
    </ligand>
    <ligandPart>
        <name>Fe</name>
        <dbReference type="ChEBI" id="CHEBI:18248"/>
    </ligandPart>
</feature>
<dbReference type="InterPro" id="IPR036197">
    <property type="entry name" value="NarG-like_sf"/>
</dbReference>
<dbReference type="Proteomes" id="UP000244180">
    <property type="component" value="Unassembled WGS sequence"/>
</dbReference>
<feature type="transmembrane region" description="Helical" evidence="14">
    <location>
        <begin position="47"/>
        <end position="67"/>
    </location>
</feature>
<accession>A0A132N8Z1</accession>
<dbReference type="GO" id="GO:0019645">
    <property type="term" value="P:anaerobic electron transport chain"/>
    <property type="evidence" value="ECO:0007669"/>
    <property type="project" value="TreeGrafter"/>
</dbReference>
<dbReference type="GO" id="GO:0020037">
    <property type="term" value="F:heme binding"/>
    <property type="evidence" value="ECO:0007669"/>
    <property type="project" value="TreeGrafter"/>
</dbReference>
<evidence type="ECO:0000259" key="15">
    <source>
        <dbReference type="Pfam" id="PF02665"/>
    </source>
</evidence>
<name>A0A132N8Z1_HYDSH</name>
<reference evidence="17 19" key="2">
    <citation type="submission" date="2017-08" db="EMBL/GenBank/DDBJ databases">
        <title>Burning lignite coal seam in the remote Altai Mountains harbors a hydrogen-driven thermophilic microbial community.</title>
        <authorList>
            <person name="Kadnikov V.V."/>
            <person name="Mardanov A.V."/>
            <person name="Ivasenko D."/>
            <person name="Beletsky A.V."/>
            <person name="Karnachuk O.V."/>
            <person name="Ravin N.V."/>
        </authorList>
    </citation>
    <scope>NUCLEOTIDE SEQUENCE [LARGE SCALE GENOMIC DNA]</scope>
    <source>
        <strain evidence="17">AL33</strain>
    </source>
</reference>
<feature type="transmembrane region" description="Helical" evidence="14">
    <location>
        <begin position="131"/>
        <end position="150"/>
    </location>
</feature>
<comment type="subcellular location">
    <subcellularLocation>
        <location evidence="1">Cell membrane</location>
        <topology evidence="1">Multi-pass membrane protein</topology>
    </subcellularLocation>
</comment>
<feature type="transmembrane region" description="Helical" evidence="14">
    <location>
        <begin position="6"/>
        <end position="26"/>
    </location>
</feature>
<dbReference type="GO" id="GO:0046872">
    <property type="term" value="F:metal ion binding"/>
    <property type="evidence" value="ECO:0007669"/>
    <property type="project" value="UniProtKB-KW"/>
</dbReference>
<keyword evidence="18" id="KW-1185">Reference proteome</keyword>
<evidence type="ECO:0000256" key="7">
    <source>
        <dbReference type="ARBA" id="ARBA00022982"/>
    </source>
</evidence>
<evidence type="ECO:0000256" key="8">
    <source>
        <dbReference type="ARBA" id="ARBA00022989"/>
    </source>
</evidence>
<evidence type="ECO:0000256" key="14">
    <source>
        <dbReference type="SAM" id="Phobius"/>
    </source>
</evidence>
<feature type="binding site" description="axial binding residue" evidence="13">
    <location>
        <position position="206"/>
    </location>
    <ligand>
        <name>heme b</name>
        <dbReference type="ChEBI" id="CHEBI:60344"/>
        <label>1</label>
    </ligand>
    <ligandPart>
        <name>Fe</name>
        <dbReference type="ChEBI" id="CHEBI:18248"/>
    </ligandPart>
</feature>
<keyword evidence="9" id="KW-0560">Oxidoreductase</keyword>
<keyword evidence="7" id="KW-0249">Electron transport</keyword>
<dbReference type="NCBIfam" id="TIGR00351">
    <property type="entry name" value="narI"/>
    <property type="match status" value="1"/>
</dbReference>
<dbReference type="SUPFAM" id="SSF103501">
    <property type="entry name" value="Respiratory nitrate reductase 1 gamma chain"/>
    <property type="match status" value="1"/>
</dbReference>
<dbReference type="GO" id="GO:0009325">
    <property type="term" value="C:nitrate reductase complex"/>
    <property type="evidence" value="ECO:0007669"/>
    <property type="project" value="InterPro"/>
</dbReference>
<keyword evidence="11" id="KW-0534">Nitrate assimilation</keyword>
<sequence>MRGWDQFLWVIYPYVVLTVFVGGHLYRIHIHPYSWTSRSSELLEKRWLRWGSPLFHWGILAVFLGHVAGLLVPKSVHEAFGLSDTVYHFLAVTAGGVAGLAAAIGAILLLVRRVGVPRVRRTSRTGDFVAIALVCLVILSGLWATLWNGLGHADFDYRETIGPWLRGVLTFQPDATRMAAVPLPFKVHVLAALGLFAVWPFTRLVHVFSLPLAYLWRSYVLYRRRQSRAVVKP</sequence>
<keyword evidence="6" id="KW-0479">Metal-binding</keyword>
<evidence type="ECO:0000313" key="16">
    <source>
        <dbReference type="EMBL" id="OAR04342.1"/>
    </source>
</evidence>
<gene>
    <name evidence="17" type="ORF">HSCHL_1146</name>
    <name evidence="16" type="ORF">SA87_09970</name>
</gene>
<evidence type="ECO:0000313" key="18">
    <source>
        <dbReference type="Proteomes" id="UP000243024"/>
    </source>
</evidence>
<evidence type="ECO:0000256" key="13">
    <source>
        <dbReference type="PIRSR" id="PIRSR603816-1"/>
    </source>
</evidence>
<evidence type="ECO:0000256" key="1">
    <source>
        <dbReference type="ARBA" id="ARBA00004651"/>
    </source>
</evidence>
<feature type="transmembrane region" description="Helical" evidence="14">
    <location>
        <begin position="87"/>
        <end position="111"/>
    </location>
</feature>
<dbReference type="AlphaFoldDB" id="A0A132N8Z1"/>
<dbReference type="InterPro" id="IPR023234">
    <property type="entry name" value="NarG-like_domain"/>
</dbReference>
<evidence type="ECO:0000256" key="9">
    <source>
        <dbReference type="ARBA" id="ARBA00023002"/>
    </source>
</evidence>
<feature type="binding site" description="axial binding residue" evidence="13">
    <location>
        <position position="188"/>
    </location>
    <ligand>
        <name>heme b</name>
        <dbReference type="ChEBI" id="CHEBI:60344"/>
        <label>1</label>
    </ligand>
    <ligandPart>
        <name>Fe</name>
        <dbReference type="ChEBI" id="CHEBI:18248"/>
    </ligandPart>
</feature>
<keyword evidence="12 14" id="KW-0472">Membrane</keyword>
<keyword evidence="4 13" id="KW-0349">Heme</keyword>
<dbReference type="Pfam" id="PF02665">
    <property type="entry name" value="Nitrate_red_gam"/>
    <property type="match status" value="1"/>
</dbReference>
<evidence type="ECO:0000256" key="4">
    <source>
        <dbReference type="ARBA" id="ARBA00022617"/>
    </source>
</evidence>
<dbReference type="EMBL" id="PEBV01000038">
    <property type="protein sequence ID" value="PTQ51809.1"/>
    <property type="molecule type" value="Genomic_DNA"/>
</dbReference>
<dbReference type="Proteomes" id="UP000243024">
    <property type="component" value="Unassembled WGS sequence"/>
</dbReference>
<reference evidence="16 18" key="1">
    <citation type="submission" date="2015-09" db="EMBL/GenBank/DDBJ databases">
        <title>Draft genome sequence of Hydrogenibacillus schlegelii DSM 2000.</title>
        <authorList>
            <person name="Hemp J."/>
        </authorList>
    </citation>
    <scope>NUCLEOTIDE SEQUENCE [LARGE SCALE GENOMIC DNA]</scope>
    <source>
        <strain evidence="16 18">MA 48</strain>
    </source>
</reference>
<keyword evidence="5 14" id="KW-0812">Transmembrane</keyword>
<evidence type="ECO:0000256" key="2">
    <source>
        <dbReference type="ARBA" id="ARBA00022448"/>
    </source>
</evidence>
<proteinExistence type="predicted"/>
<keyword evidence="3" id="KW-1003">Cell membrane</keyword>